<dbReference type="GO" id="GO:0005524">
    <property type="term" value="F:ATP binding"/>
    <property type="evidence" value="ECO:0007669"/>
    <property type="project" value="UniProtKB-KW"/>
</dbReference>
<dbReference type="GO" id="GO:0004321">
    <property type="term" value="F:fatty-acyl-CoA synthase activity"/>
    <property type="evidence" value="ECO:0007669"/>
    <property type="project" value="TreeGrafter"/>
</dbReference>
<protein>
    <recommendedName>
        <fullName evidence="10">Acyl--CoA ligase</fullName>
    </recommendedName>
</protein>
<dbReference type="PANTHER" id="PTHR43605">
    <property type="entry name" value="ACYL-COENZYME A SYNTHETASE"/>
    <property type="match status" value="1"/>
</dbReference>
<evidence type="ECO:0000256" key="5">
    <source>
        <dbReference type="SAM" id="MobiDB-lite"/>
    </source>
</evidence>
<gene>
    <name evidence="8" type="ORF">HSCHL_2168</name>
</gene>
<dbReference type="GO" id="GO:0006633">
    <property type="term" value="P:fatty acid biosynthetic process"/>
    <property type="evidence" value="ECO:0007669"/>
    <property type="project" value="TreeGrafter"/>
</dbReference>
<evidence type="ECO:0000256" key="4">
    <source>
        <dbReference type="ARBA" id="ARBA00022840"/>
    </source>
</evidence>
<evidence type="ECO:0000259" key="6">
    <source>
        <dbReference type="Pfam" id="PF00501"/>
    </source>
</evidence>
<keyword evidence="4" id="KW-0067">ATP-binding</keyword>
<evidence type="ECO:0008006" key="10">
    <source>
        <dbReference type="Google" id="ProtNLM"/>
    </source>
</evidence>
<dbReference type="Proteomes" id="UP000244180">
    <property type="component" value="Unassembled WGS sequence"/>
</dbReference>
<dbReference type="PANTHER" id="PTHR43605:SF10">
    <property type="entry name" value="ACYL-COA SYNTHETASE MEDIUM CHAIN FAMILY MEMBER 3"/>
    <property type="match status" value="1"/>
</dbReference>
<dbReference type="InterPro" id="IPR000873">
    <property type="entry name" value="AMP-dep_synth/lig_dom"/>
</dbReference>
<evidence type="ECO:0000256" key="2">
    <source>
        <dbReference type="ARBA" id="ARBA00022598"/>
    </source>
</evidence>
<organism evidence="8 9">
    <name type="scientific">Hydrogenibacillus schlegelii</name>
    <name type="common">Bacillus schlegelii</name>
    <dbReference type="NCBI Taxonomy" id="1484"/>
    <lineage>
        <taxon>Bacteria</taxon>
        <taxon>Bacillati</taxon>
        <taxon>Bacillota</taxon>
        <taxon>Bacilli</taxon>
        <taxon>Bacillales</taxon>
        <taxon>Bacillales Family X. Incertae Sedis</taxon>
        <taxon>Hydrogenibacillus</taxon>
    </lineage>
</organism>
<proteinExistence type="inferred from homology"/>
<reference evidence="8 9" key="1">
    <citation type="submission" date="2017-08" db="EMBL/GenBank/DDBJ databases">
        <title>Burning lignite coal seam in the remote Altai Mountains harbors a hydrogen-driven thermophilic microbial community.</title>
        <authorList>
            <person name="Kadnikov V.V."/>
            <person name="Mardanov A.V."/>
            <person name="Ivasenko D."/>
            <person name="Beletsky A.V."/>
            <person name="Karnachuk O.V."/>
            <person name="Ravin N.V."/>
        </authorList>
    </citation>
    <scope>NUCLEOTIDE SEQUENCE [LARGE SCALE GENOMIC DNA]</scope>
    <source>
        <strain evidence="8">AL33</strain>
    </source>
</reference>
<keyword evidence="2" id="KW-0436">Ligase</keyword>
<dbReference type="GO" id="GO:0015645">
    <property type="term" value="F:fatty acid ligase activity"/>
    <property type="evidence" value="ECO:0007669"/>
    <property type="project" value="TreeGrafter"/>
</dbReference>
<dbReference type="SUPFAM" id="SSF56801">
    <property type="entry name" value="Acetyl-CoA synthetase-like"/>
    <property type="match status" value="1"/>
</dbReference>
<evidence type="ECO:0000256" key="3">
    <source>
        <dbReference type="ARBA" id="ARBA00022741"/>
    </source>
</evidence>
<evidence type="ECO:0000259" key="7">
    <source>
        <dbReference type="Pfam" id="PF13193"/>
    </source>
</evidence>
<dbReference type="CDD" id="cd05972">
    <property type="entry name" value="MACS_like"/>
    <property type="match status" value="1"/>
</dbReference>
<feature type="compositionally biased region" description="Polar residues" evidence="5">
    <location>
        <begin position="555"/>
        <end position="566"/>
    </location>
</feature>
<feature type="compositionally biased region" description="Basic and acidic residues" evidence="5">
    <location>
        <begin position="536"/>
        <end position="551"/>
    </location>
</feature>
<dbReference type="InterPro" id="IPR025110">
    <property type="entry name" value="AMP-bd_C"/>
</dbReference>
<dbReference type="Pfam" id="PF13193">
    <property type="entry name" value="AMP-binding_C"/>
    <property type="match status" value="1"/>
</dbReference>
<sequence>MTDAFRALLAPERFNIAEALLAHDPAKPALLWENDAGDTRRVTYGELRDLSDRLARALEELELVKGDRVMVLMPRLPETYVVYLALLKNGLVVLPGSELLMPADIDYRLNHAEARAVIAHETLADRVDAVAEKTPSLAVRIVVGGPRPGWMTLASLVEDAVGAPEPVETSRDDLAFLSYTSGTTGYPKGVMHTHGWAYAHFTIAAKRWLDIRPDDVVWATAAPGWAKWIWSPLVATLMSGATGFHYLGRFDPERYLGLLEKYRINVLCATPTEYRMMAKVDGLERIRLDALRSAVSAGEPLNREVIDTFRRVFGVTVRDGYGQTENTLLVATTIDVELRPGSMGRPTVPGAVEIVDEFGRIVPPGVVGDIAVRRDFPPLFKGYFRDPERTEAAFRGEWYITGDRAKKDDDGYFWFEGRADDIIISSGYTIGPFEVEDALVKHPAVKESAVVASPDEVRGAIVKAFVVLKDPALLEAVRADAARREALVAELQEHVKRITAPYKYPRAIEFVDDLPKTVSGKIRRVELRQREWAKVKEKERAAEGEGTDDRFSGIGHSTETFGESAT</sequence>
<dbReference type="Pfam" id="PF00501">
    <property type="entry name" value="AMP-binding"/>
    <property type="match status" value="1"/>
</dbReference>
<evidence type="ECO:0000256" key="1">
    <source>
        <dbReference type="ARBA" id="ARBA00006432"/>
    </source>
</evidence>
<dbReference type="GO" id="GO:0006637">
    <property type="term" value="P:acyl-CoA metabolic process"/>
    <property type="evidence" value="ECO:0007669"/>
    <property type="project" value="TreeGrafter"/>
</dbReference>
<dbReference type="InterPro" id="IPR042099">
    <property type="entry name" value="ANL_N_sf"/>
</dbReference>
<name>A0A2T5G9X7_HYDSH</name>
<dbReference type="PROSITE" id="PS00455">
    <property type="entry name" value="AMP_BINDING"/>
    <property type="match status" value="1"/>
</dbReference>
<dbReference type="EMBL" id="PEBV01000018">
    <property type="protein sequence ID" value="PTQ52980.1"/>
    <property type="molecule type" value="Genomic_DNA"/>
</dbReference>
<dbReference type="Gene3D" id="3.30.300.30">
    <property type="match status" value="1"/>
</dbReference>
<feature type="domain" description="AMP-dependent synthetase/ligase" evidence="6">
    <location>
        <begin position="22"/>
        <end position="384"/>
    </location>
</feature>
<dbReference type="Gene3D" id="3.40.50.12780">
    <property type="entry name" value="N-terminal domain of ligase-like"/>
    <property type="match status" value="1"/>
</dbReference>
<feature type="domain" description="AMP-binding enzyme C-terminal" evidence="7">
    <location>
        <begin position="434"/>
        <end position="521"/>
    </location>
</feature>
<dbReference type="FunFam" id="3.30.300.30:FF:000005">
    <property type="entry name" value="Acyl-coenzyme A synthetase ACSM5, mitochondrial"/>
    <property type="match status" value="1"/>
</dbReference>
<dbReference type="GO" id="GO:0016405">
    <property type="term" value="F:CoA-ligase activity"/>
    <property type="evidence" value="ECO:0007669"/>
    <property type="project" value="UniProtKB-ARBA"/>
</dbReference>
<dbReference type="InterPro" id="IPR051087">
    <property type="entry name" value="Mitochondrial_ACSM"/>
</dbReference>
<dbReference type="InterPro" id="IPR020845">
    <property type="entry name" value="AMP-binding_CS"/>
</dbReference>
<evidence type="ECO:0000313" key="8">
    <source>
        <dbReference type="EMBL" id="PTQ52980.1"/>
    </source>
</evidence>
<keyword evidence="3" id="KW-0547">Nucleotide-binding</keyword>
<dbReference type="InterPro" id="IPR045851">
    <property type="entry name" value="AMP-bd_C_sf"/>
</dbReference>
<feature type="region of interest" description="Disordered" evidence="5">
    <location>
        <begin position="536"/>
        <end position="566"/>
    </location>
</feature>
<evidence type="ECO:0000313" key="9">
    <source>
        <dbReference type="Proteomes" id="UP000244180"/>
    </source>
</evidence>
<dbReference type="AlphaFoldDB" id="A0A2T5G9X7"/>
<accession>A0A2T5G9X7</accession>
<comment type="similarity">
    <text evidence="1">Belongs to the ATP-dependent AMP-binding enzyme family.</text>
</comment>
<comment type="caution">
    <text evidence="8">The sequence shown here is derived from an EMBL/GenBank/DDBJ whole genome shotgun (WGS) entry which is preliminary data.</text>
</comment>